<accession>A0AAD7AIJ8</accession>
<keyword evidence="11" id="KW-0503">Monooxygenase</keyword>
<comment type="cofactor">
    <cofactor evidence="1 13">
        <name>heme</name>
        <dbReference type="ChEBI" id="CHEBI:30413"/>
    </cofactor>
</comment>
<dbReference type="GO" id="GO:0016705">
    <property type="term" value="F:oxidoreductase activity, acting on paired donors, with incorporation or reduction of molecular oxygen"/>
    <property type="evidence" value="ECO:0007669"/>
    <property type="project" value="InterPro"/>
</dbReference>
<dbReference type="InterPro" id="IPR002401">
    <property type="entry name" value="Cyt_P450_E_grp-I"/>
</dbReference>
<keyword evidence="8 15" id="KW-1133">Transmembrane helix</keyword>
<dbReference type="PANTHER" id="PTHR24305">
    <property type="entry name" value="CYTOCHROME P450"/>
    <property type="match status" value="1"/>
</dbReference>
<evidence type="ECO:0000256" key="13">
    <source>
        <dbReference type="PIRSR" id="PIRSR602401-1"/>
    </source>
</evidence>
<feature type="transmembrane region" description="Helical" evidence="15">
    <location>
        <begin position="6"/>
        <end position="25"/>
    </location>
</feature>
<evidence type="ECO:0000313" key="16">
    <source>
        <dbReference type="EMBL" id="KAJ7359651.1"/>
    </source>
</evidence>
<evidence type="ECO:0000256" key="2">
    <source>
        <dbReference type="ARBA" id="ARBA00004370"/>
    </source>
</evidence>
<dbReference type="InterPro" id="IPR050121">
    <property type="entry name" value="Cytochrome_P450_monoxygenase"/>
</dbReference>
<comment type="similarity">
    <text evidence="4">Belongs to the cytochrome P450 family.</text>
</comment>
<reference evidence="16" key="1">
    <citation type="submission" date="2023-03" db="EMBL/GenBank/DDBJ databases">
        <title>Massive genome expansion in bonnet fungi (Mycena s.s.) driven by repeated elements and novel gene families across ecological guilds.</title>
        <authorList>
            <consortium name="Lawrence Berkeley National Laboratory"/>
            <person name="Harder C.B."/>
            <person name="Miyauchi S."/>
            <person name="Viragh M."/>
            <person name="Kuo A."/>
            <person name="Thoen E."/>
            <person name="Andreopoulos B."/>
            <person name="Lu D."/>
            <person name="Skrede I."/>
            <person name="Drula E."/>
            <person name="Henrissat B."/>
            <person name="Morin E."/>
            <person name="Kohler A."/>
            <person name="Barry K."/>
            <person name="LaButti K."/>
            <person name="Morin E."/>
            <person name="Salamov A."/>
            <person name="Lipzen A."/>
            <person name="Mereny Z."/>
            <person name="Hegedus B."/>
            <person name="Baldrian P."/>
            <person name="Stursova M."/>
            <person name="Weitz H."/>
            <person name="Taylor A."/>
            <person name="Grigoriev I.V."/>
            <person name="Nagy L.G."/>
            <person name="Martin F."/>
            <person name="Kauserud H."/>
        </authorList>
    </citation>
    <scope>NUCLEOTIDE SEQUENCE</scope>
    <source>
        <strain evidence="16">CBHHK002</strain>
    </source>
</reference>
<feature type="region of interest" description="Disordered" evidence="14">
    <location>
        <begin position="282"/>
        <end position="301"/>
    </location>
</feature>
<dbReference type="InterPro" id="IPR036396">
    <property type="entry name" value="Cyt_P450_sf"/>
</dbReference>
<keyword evidence="12 15" id="KW-0472">Membrane</keyword>
<evidence type="ECO:0000256" key="7">
    <source>
        <dbReference type="ARBA" id="ARBA00022723"/>
    </source>
</evidence>
<keyword evidence="5 13" id="KW-0349">Heme</keyword>
<keyword evidence="17" id="KW-1185">Reference proteome</keyword>
<comment type="pathway">
    <text evidence="3">Secondary metabolite biosynthesis; terpenoid biosynthesis.</text>
</comment>
<dbReference type="PRINTS" id="PR00463">
    <property type="entry name" value="EP450I"/>
</dbReference>
<evidence type="ECO:0000256" key="8">
    <source>
        <dbReference type="ARBA" id="ARBA00022989"/>
    </source>
</evidence>
<protein>
    <submittedName>
        <fullName evidence="16">Cytochrome P450</fullName>
    </submittedName>
</protein>
<evidence type="ECO:0000256" key="6">
    <source>
        <dbReference type="ARBA" id="ARBA00022692"/>
    </source>
</evidence>
<dbReference type="GO" id="GO:0005506">
    <property type="term" value="F:iron ion binding"/>
    <property type="evidence" value="ECO:0007669"/>
    <property type="project" value="InterPro"/>
</dbReference>
<feature type="compositionally biased region" description="Polar residues" evidence="14">
    <location>
        <begin position="283"/>
        <end position="292"/>
    </location>
</feature>
<evidence type="ECO:0000256" key="11">
    <source>
        <dbReference type="ARBA" id="ARBA00023033"/>
    </source>
</evidence>
<evidence type="ECO:0000256" key="9">
    <source>
        <dbReference type="ARBA" id="ARBA00023002"/>
    </source>
</evidence>
<keyword evidence="6 15" id="KW-0812">Transmembrane</keyword>
<comment type="subcellular location">
    <subcellularLocation>
        <location evidence="2">Membrane</location>
    </subcellularLocation>
</comment>
<evidence type="ECO:0000256" key="4">
    <source>
        <dbReference type="ARBA" id="ARBA00010617"/>
    </source>
</evidence>
<keyword evidence="9" id="KW-0560">Oxidoreductase</keyword>
<dbReference type="PANTHER" id="PTHR24305:SF166">
    <property type="entry name" value="CYTOCHROME P450 12A4, MITOCHONDRIAL-RELATED"/>
    <property type="match status" value="1"/>
</dbReference>
<organism evidence="16 17">
    <name type="scientific">Mycena albidolilacea</name>
    <dbReference type="NCBI Taxonomy" id="1033008"/>
    <lineage>
        <taxon>Eukaryota</taxon>
        <taxon>Fungi</taxon>
        <taxon>Dikarya</taxon>
        <taxon>Basidiomycota</taxon>
        <taxon>Agaricomycotina</taxon>
        <taxon>Agaricomycetes</taxon>
        <taxon>Agaricomycetidae</taxon>
        <taxon>Agaricales</taxon>
        <taxon>Marasmiineae</taxon>
        <taxon>Mycenaceae</taxon>
        <taxon>Mycena</taxon>
    </lineage>
</organism>
<dbReference type="Proteomes" id="UP001218218">
    <property type="component" value="Unassembled WGS sequence"/>
</dbReference>
<evidence type="ECO:0000313" key="17">
    <source>
        <dbReference type="Proteomes" id="UP001218218"/>
    </source>
</evidence>
<dbReference type="PRINTS" id="PR00385">
    <property type="entry name" value="P450"/>
</dbReference>
<dbReference type="SUPFAM" id="SSF48264">
    <property type="entry name" value="Cytochrome P450"/>
    <property type="match status" value="1"/>
</dbReference>
<keyword evidence="10 13" id="KW-0408">Iron</keyword>
<dbReference type="GO" id="GO:0020037">
    <property type="term" value="F:heme binding"/>
    <property type="evidence" value="ECO:0007669"/>
    <property type="project" value="InterPro"/>
</dbReference>
<evidence type="ECO:0000256" key="1">
    <source>
        <dbReference type="ARBA" id="ARBA00001971"/>
    </source>
</evidence>
<evidence type="ECO:0000256" key="14">
    <source>
        <dbReference type="SAM" id="MobiDB-lite"/>
    </source>
</evidence>
<evidence type="ECO:0000256" key="15">
    <source>
        <dbReference type="SAM" id="Phobius"/>
    </source>
</evidence>
<gene>
    <name evidence="16" type="ORF">DFH08DRAFT_414382</name>
</gene>
<evidence type="ECO:0000256" key="12">
    <source>
        <dbReference type="ARBA" id="ARBA00023136"/>
    </source>
</evidence>
<dbReference type="InterPro" id="IPR001128">
    <property type="entry name" value="Cyt_P450"/>
</dbReference>
<name>A0AAD7AIJ8_9AGAR</name>
<dbReference type="Pfam" id="PF00067">
    <property type="entry name" value="p450"/>
    <property type="match status" value="1"/>
</dbReference>
<feature type="binding site" description="axial binding residue" evidence="13">
    <location>
        <position position="486"/>
    </location>
    <ligand>
        <name>heme</name>
        <dbReference type="ChEBI" id="CHEBI:30413"/>
    </ligand>
    <ligandPart>
        <name>Fe</name>
        <dbReference type="ChEBI" id="CHEBI:18248"/>
    </ligandPart>
</feature>
<dbReference type="AlphaFoldDB" id="A0AAD7AIJ8"/>
<keyword evidence="7 13" id="KW-0479">Metal-binding</keyword>
<comment type="caution">
    <text evidence="16">The sequence shown here is derived from an EMBL/GenBank/DDBJ whole genome shotgun (WGS) entry which is preliminary data.</text>
</comment>
<dbReference type="EMBL" id="JARIHO010000006">
    <property type="protein sequence ID" value="KAJ7359651.1"/>
    <property type="molecule type" value="Genomic_DNA"/>
</dbReference>
<proteinExistence type="inferred from homology"/>
<evidence type="ECO:0000256" key="3">
    <source>
        <dbReference type="ARBA" id="ARBA00004721"/>
    </source>
</evidence>
<evidence type="ECO:0000256" key="10">
    <source>
        <dbReference type="ARBA" id="ARBA00023004"/>
    </source>
</evidence>
<sequence>MNISLVSIIASGLLGSCVLIIALLITTREQGDIQSLPGPSATISSWIWGHELLVFQHAAAQMYSIWARSFGGLFKIKAALFHPDIIVATDYSAVYHILANSHLYVKSPAFRPPIKNLLGKGVLWAEGDDWHRQRKILGPAFSTESVKEMTSAIHECAERLEARLTNLILLDSTPATDGIWLNIVPFISACTLDIIGTVALSHSFSAQSVRPNDPHSDAAQISSSWTNHVNVSLKPFAFLAPIVVRAIPTVTRAPLPLMQSQGVVKTIVRRIGRKILEREQSAFDKNNSSGRKSPTKDGPAQGKDIISVLLRARRVGKAVYEQLSDEQILDNISTFTMVGHETTGGSLVFILWELARQPAIQNRLRKEVLSYGRDLSYDGIQKLEFLDAVVKEGLRLHPASPQTERLALQDDSIPLSNSLPGIGATFRVKRGQVIHIPFTPMHTNPGVWGPSASVFDPTRWLEPRDLAPLPHGWSGLLTFCDGPRNCLGWRLAVLEIKIILATLVRSIVFSDTGVHVEEKISPTLQPVVDGRGGNLPLRLKLV</sequence>
<dbReference type="Gene3D" id="1.10.630.10">
    <property type="entry name" value="Cytochrome P450"/>
    <property type="match status" value="1"/>
</dbReference>
<dbReference type="GO" id="GO:0016020">
    <property type="term" value="C:membrane"/>
    <property type="evidence" value="ECO:0007669"/>
    <property type="project" value="UniProtKB-SubCell"/>
</dbReference>
<evidence type="ECO:0000256" key="5">
    <source>
        <dbReference type="ARBA" id="ARBA00022617"/>
    </source>
</evidence>
<dbReference type="GO" id="GO:0004497">
    <property type="term" value="F:monooxygenase activity"/>
    <property type="evidence" value="ECO:0007669"/>
    <property type="project" value="UniProtKB-KW"/>
</dbReference>